<accession>A0ACB7HPJ6</accession>
<sequence>MPFPFDCWLIWIHVNDDKAHHAPSKNKRRLKSLWSNL</sequence>
<dbReference type="Proteomes" id="UP000091857">
    <property type="component" value="Chromosome 5"/>
</dbReference>
<comment type="caution">
    <text evidence="1">The sequence shown here is derived from an EMBL/GenBank/DDBJ whole genome shotgun (WGS) entry which is preliminary data.</text>
</comment>
<reference evidence="2" key="1">
    <citation type="journal article" date="2016" name="Nat. Biotechnol.">
        <title>Sequencing wild and cultivated cassava and related species reveals extensive interspecific hybridization and genetic diversity.</title>
        <authorList>
            <person name="Bredeson J.V."/>
            <person name="Lyons J.B."/>
            <person name="Prochnik S.E."/>
            <person name="Wu G.A."/>
            <person name="Ha C.M."/>
            <person name="Edsinger-Gonzales E."/>
            <person name="Grimwood J."/>
            <person name="Schmutz J."/>
            <person name="Rabbi I.Y."/>
            <person name="Egesi C."/>
            <person name="Nauluvula P."/>
            <person name="Lebot V."/>
            <person name="Ndunguru J."/>
            <person name="Mkamilo G."/>
            <person name="Bart R.S."/>
            <person name="Setter T.L."/>
            <person name="Gleadow R.M."/>
            <person name="Kulakow P."/>
            <person name="Ferguson M.E."/>
            <person name="Rounsley S."/>
            <person name="Rokhsar D.S."/>
        </authorList>
    </citation>
    <scope>NUCLEOTIDE SEQUENCE [LARGE SCALE GENOMIC DNA]</scope>
    <source>
        <strain evidence="2">cv. AM560-2</strain>
    </source>
</reference>
<organism evidence="1 2">
    <name type="scientific">Manihot esculenta</name>
    <name type="common">Cassava</name>
    <name type="synonym">Jatropha manihot</name>
    <dbReference type="NCBI Taxonomy" id="3983"/>
    <lineage>
        <taxon>Eukaryota</taxon>
        <taxon>Viridiplantae</taxon>
        <taxon>Streptophyta</taxon>
        <taxon>Embryophyta</taxon>
        <taxon>Tracheophyta</taxon>
        <taxon>Spermatophyta</taxon>
        <taxon>Magnoliopsida</taxon>
        <taxon>eudicotyledons</taxon>
        <taxon>Gunneridae</taxon>
        <taxon>Pentapetalae</taxon>
        <taxon>rosids</taxon>
        <taxon>fabids</taxon>
        <taxon>Malpighiales</taxon>
        <taxon>Euphorbiaceae</taxon>
        <taxon>Crotonoideae</taxon>
        <taxon>Manihoteae</taxon>
        <taxon>Manihot</taxon>
    </lineage>
</organism>
<dbReference type="EMBL" id="CM004391">
    <property type="protein sequence ID" value="KAG8654445.1"/>
    <property type="molecule type" value="Genomic_DNA"/>
</dbReference>
<evidence type="ECO:0000313" key="1">
    <source>
        <dbReference type="EMBL" id="KAG8654445.1"/>
    </source>
</evidence>
<keyword evidence="2" id="KW-1185">Reference proteome</keyword>
<evidence type="ECO:0000313" key="2">
    <source>
        <dbReference type="Proteomes" id="UP000091857"/>
    </source>
</evidence>
<gene>
    <name evidence="1" type="ORF">MANES_05G130401v8</name>
</gene>
<protein>
    <submittedName>
        <fullName evidence="1">Uncharacterized protein</fullName>
    </submittedName>
</protein>
<name>A0ACB7HPJ6_MANES</name>
<proteinExistence type="predicted"/>